<dbReference type="PROSITE" id="PS51831">
    <property type="entry name" value="HD"/>
    <property type="match status" value="1"/>
</dbReference>
<dbReference type="SMART" id="SM00471">
    <property type="entry name" value="HDc"/>
    <property type="match status" value="2"/>
</dbReference>
<dbReference type="CDD" id="cd00077">
    <property type="entry name" value="HDc"/>
    <property type="match status" value="2"/>
</dbReference>
<organism evidence="3">
    <name type="scientific">uncultured bacterium 9F08</name>
    <dbReference type="NCBI Taxonomy" id="697051"/>
    <lineage>
        <taxon>Bacteria</taxon>
        <taxon>environmental samples</taxon>
    </lineage>
</organism>
<evidence type="ECO:0000259" key="1">
    <source>
        <dbReference type="PROSITE" id="PS51831"/>
    </source>
</evidence>
<dbReference type="PROSITE" id="PS51832">
    <property type="entry name" value="HD_GYP"/>
    <property type="match status" value="1"/>
</dbReference>
<dbReference type="AlphaFoldDB" id="D2XIR6"/>
<keyword evidence="3" id="KW-0371">Homeobox</keyword>
<dbReference type="NCBIfam" id="TIGR00277">
    <property type="entry name" value="HDIG"/>
    <property type="match status" value="1"/>
</dbReference>
<dbReference type="InterPro" id="IPR037522">
    <property type="entry name" value="HD_GYP_dom"/>
</dbReference>
<proteinExistence type="predicted"/>
<dbReference type="InterPro" id="IPR006675">
    <property type="entry name" value="HDIG_dom"/>
</dbReference>
<dbReference type="GO" id="GO:0003677">
    <property type="term" value="F:DNA binding"/>
    <property type="evidence" value="ECO:0007669"/>
    <property type="project" value="UniProtKB-KW"/>
</dbReference>
<sequence length="430" mass="47728">MNAKTSSLLEHPLIKVDLRQAVLSLAEALSLVGIDEHQHGERVAYMAMICAQKLGWDGAALDDLFHAALLHDCGVSSSTVHRKLIAEMDWEGAELHCVLGEYYLKGFPPLSHLTPIIRYHHTHWRKLRELPLAGNIALASNLIYMVDRVDALKTQLQNSQDMAPLAVTEQIRSRISDAAGEHFSPELVDAFLTVSDNDAFWLTLEPLHLAGFLASVKGERKTQLSHYEDIHKLARIFAHIVDAKSSFTFEHSLGVAQVARHLATLLELPQSRVALIELAGLLHDLGKLGVPDEILEKPGPLDAQESAIMHRHSYETFRILSHIEGFEQIAEWAGSHHETLVGDGYPFQREETELCIEARIIAVADIFQALAQERPYRAALQAEAILAQLQKLADAGKIDAALVQLVEQNLESVWQAATSNEGDWVPTLVN</sequence>
<evidence type="ECO:0000313" key="3">
    <source>
        <dbReference type="EMBL" id="ADB12526.1"/>
    </source>
</evidence>
<feature type="domain" description="HD-GYP" evidence="2">
    <location>
        <begin position="226"/>
        <end position="422"/>
    </location>
</feature>
<evidence type="ECO:0000259" key="2">
    <source>
        <dbReference type="PROSITE" id="PS51832"/>
    </source>
</evidence>
<dbReference type="InterPro" id="IPR006674">
    <property type="entry name" value="HD_domain"/>
</dbReference>
<dbReference type="Gene3D" id="1.10.3210.10">
    <property type="entry name" value="Hypothetical protein af1432"/>
    <property type="match status" value="2"/>
</dbReference>
<dbReference type="InterPro" id="IPR003607">
    <property type="entry name" value="HD/PDEase_dom"/>
</dbReference>
<dbReference type="PANTHER" id="PTHR43155">
    <property type="entry name" value="CYCLIC DI-GMP PHOSPHODIESTERASE PA4108-RELATED"/>
    <property type="match status" value="1"/>
</dbReference>
<reference evidence="3" key="2">
    <citation type="journal article" date="2010" name="J. Microbiol.">
        <title>Metagenomic assessment of a sulfur-oxidizing enrichment culture derived from marine sediment.</title>
        <authorList>
            <person name="Jung M.Y."/>
            <person name="Pham V."/>
            <person name="Park S.J."/>
            <person name="Kim S.J."/>
            <person name="Chae J.C."/>
            <person name="Roh Y."/>
            <person name="Rhee S.K."/>
        </authorList>
    </citation>
    <scope>NUCLEOTIDE SEQUENCE</scope>
</reference>
<dbReference type="EMBL" id="GU177851">
    <property type="protein sequence ID" value="ADB12526.1"/>
    <property type="molecule type" value="Genomic_DNA"/>
</dbReference>
<feature type="domain" description="HD" evidence="1">
    <location>
        <begin position="248"/>
        <end position="370"/>
    </location>
</feature>
<dbReference type="SUPFAM" id="SSF109604">
    <property type="entry name" value="HD-domain/PDEase-like"/>
    <property type="match status" value="2"/>
</dbReference>
<protein>
    <submittedName>
        <fullName evidence="3">Homeodomain protein</fullName>
    </submittedName>
</protein>
<dbReference type="PANTHER" id="PTHR43155:SF1">
    <property type="entry name" value="3'3'-CGAMP-SPECIFIC PHOSPHODIESTERASE 1"/>
    <property type="match status" value="1"/>
</dbReference>
<name>D2XIR6_9BACT</name>
<dbReference type="Pfam" id="PF13487">
    <property type="entry name" value="HD_5"/>
    <property type="match status" value="1"/>
</dbReference>
<dbReference type="Pfam" id="PF01966">
    <property type="entry name" value="HD"/>
    <property type="match status" value="1"/>
</dbReference>
<reference evidence="3" key="1">
    <citation type="submission" date="2009-11" db="EMBL/GenBank/DDBJ databases">
        <authorList>
            <person name="Rhee S.-K."/>
            <person name="Park S.-J."/>
        </authorList>
    </citation>
    <scope>NUCLEOTIDE SEQUENCE</scope>
</reference>
<accession>D2XIR6</accession>